<dbReference type="GO" id="GO:1904262">
    <property type="term" value="P:negative regulation of TORC1 signaling"/>
    <property type="evidence" value="ECO:0007669"/>
    <property type="project" value="TreeGrafter"/>
</dbReference>
<dbReference type="InterPro" id="IPR056603">
    <property type="entry name" value="HTH_NPRL3"/>
</dbReference>
<feature type="compositionally biased region" description="Basic and acidic residues" evidence="6">
    <location>
        <begin position="544"/>
        <end position="563"/>
    </location>
</feature>
<dbReference type="GO" id="GO:0038202">
    <property type="term" value="P:TORC1 signaling"/>
    <property type="evidence" value="ECO:0007669"/>
    <property type="project" value="TreeGrafter"/>
</dbReference>
<dbReference type="GO" id="GO:0005774">
    <property type="term" value="C:vacuolar membrane"/>
    <property type="evidence" value="ECO:0007669"/>
    <property type="project" value="UniProtKB-SubCell"/>
</dbReference>
<proteinExistence type="inferred from homology"/>
<evidence type="ECO:0000313" key="8">
    <source>
        <dbReference type="EMBL" id="KAA8635797.1"/>
    </source>
</evidence>
<sequence>MAYPVLPSPDNFLAVALVINRSRDGPRFVFHYPPHVLPPQATAAARDGDDLDDLDEEDEALLHPVSHAVGIDATSSSPLKESELAQWNHDDHLITESGTQIVPWEHVAGFPTKDLENILTPARAYHKRLFQVSLDSLYCVSYPIYVPENGVWRKKSKKQQKQRDHDDSGPTDTDGPTKTSDKGPSDVDQPDVKPTEEAEDKKSSMTMFNLVFILNPKRHEVADLVDILYTHIIKKVNKAYKYCQQRSDFIWKESKKILALKDKGREDKRRMSQLWEEILSTSSLAASMQDIYDAISRNRIAAIQLETIEGVVTHSVQIPVPFHVSDLPQDGQGEEQLGLWLTTANSLQADESVEEPEYLDKTFALLLMAEEKKVINELLGPESDPTTQAMIEFVRRCKPNLSFHQVQQQASSILSPAQVRRFAQHFIFWRRAIAIPPLHGRDMYIVSPNCDLRRLPQAAAQWARQFPLSPLLPNFLAELSVAPRPYKLHCPSKAHRPLYMAMLAWLMRGGWVTQLCTFAYVVVWPEIIYEVEYELEAEEIAHEKAKAQNRGREADRGHNHDDMLSPTTADNSGDMGGSGNSVLAAALSEGPLAGFAGSGFLSLTADSTSVSDLDSSSATLRDLSISHSPTLSRNQPASTPINEFLPTLISPMSTTSLSTLILGTSDYMTNNPHKENSHNSNDRSSSPTASYTSTNTLNTLNPPRPTLQLTRTISEDTNASTGTSSTHHQPTPAEQAAEKARLERIADKAARELAERAMAHARKAVPQATRHPSVNQAKYLLGMSPHIILDAKKATGKESLYLSAIERRLRGRSGEMAAAAAVAAAAAAAAAAASEAGAADAAGAEGTGTGTEDAAAAAAGAGNVNNNNNNLNVPSGANTATGNDSTTIPSPANNTTAAVGTGTTTTTTGRPGGLAGARTVSGSGTAQRGTKDWDERVANTWPQFWKYFNGRSALERIALQEDMKRKEAWSLLTAMSEYLLCTRHW</sequence>
<protein>
    <recommendedName>
        <fullName evidence="2 5">Nitrogen permease regulator 3</fullName>
    </recommendedName>
    <alternativeName>
        <fullName evidence="4 5">Required for meiotic nuclear division protein 11</fullName>
    </alternativeName>
</protein>
<feature type="compositionally biased region" description="Basic and acidic residues" evidence="6">
    <location>
        <begin position="672"/>
        <end position="681"/>
    </location>
</feature>
<dbReference type="GO" id="GO:0034198">
    <property type="term" value="P:cellular response to amino acid starvation"/>
    <property type="evidence" value="ECO:0007669"/>
    <property type="project" value="TreeGrafter"/>
</dbReference>
<feature type="compositionally biased region" description="Low complexity" evidence="6">
    <location>
        <begin position="895"/>
        <end position="909"/>
    </location>
</feature>
<organism evidence="8 9">
    <name type="scientific">Sordaria macrospora</name>
    <dbReference type="NCBI Taxonomy" id="5147"/>
    <lineage>
        <taxon>Eukaryota</taxon>
        <taxon>Fungi</taxon>
        <taxon>Dikarya</taxon>
        <taxon>Ascomycota</taxon>
        <taxon>Pezizomycotina</taxon>
        <taxon>Sordariomycetes</taxon>
        <taxon>Sordariomycetidae</taxon>
        <taxon>Sordariales</taxon>
        <taxon>Sordariaceae</taxon>
        <taxon>Sordaria</taxon>
    </lineage>
</organism>
<dbReference type="AlphaFoldDB" id="A0A8S8ZY46"/>
<reference evidence="8 9" key="1">
    <citation type="submission" date="2017-07" db="EMBL/GenBank/DDBJ databases">
        <title>Genome sequence of the Sordaria macrospora wild type strain R19027.</title>
        <authorList>
            <person name="Nowrousian M."/>
            <person name="Teichert I."/>
            <person name="Kueck U."/>
        </authorList>
    </citation>
    <scope>NUCLEOTIDE SEQUENCE [LARGE SCALE GENOMIC DNA]</scope>
    <source>
        <strain evidence="8 9">R19027</strain>
        <tissue evidence="8">Mycelium</tissue>
    </source>
</reference>
<gene>
    <name evidence="8" type="ORF">SMACR_04293</name>
</gene>
<dbReference type="EMBL" id="NMPR01000009">
    <property type="protein sequence ID" value="KAA8635797.1"/>
    <property type="molecule type" value="Genomic_DNA"/>
</dbReference>
<feature type="region of interest" description="Disordered" evidence="6">
    <location>
        <begin position="861"/>
        <end position="931"/>
    </location>
</feature>
<dbReference type="GO" id="GO:0010508">
    <property type="term" value="P:positive regulation of autophagy"/>
    <property type="evidence" value="ECO:0007669"/>
    <property type="project" value="TreeGrafter"/>
</dbReference>
<feature type="region of interest" description="Disordered" evidence="6">
    <location>
        <begin position="544"/>
        <end position="576"/>
    </location>
</feature>
<evidence type="ECO:0000256" key="4">
    <source>
        <dbReference type="ARBA" id="ARBA00030028"/>
    </source>
</evidence>
<keyword evidence="5" id="KW-0469">Meiosis</keyword>
<evidence type="ECO:0000256" key="3">
    <source>
        <dbReference type="ARBA" id="ARBA00025376"/>
    </source>
</evidence>
<evidence type="ECO:0000259" key="7">
    <source>
        <dbReference type="Pfam" id="PF24064"/>
    </source>
</evidence>
<comment type="subcellular location">
    <subcellularLocation>
        <location evidence="5">Vacuole membrane</location>
        <topology evidence="5">Peripheral membrane protein</topology>
    </subcellularLocation>
</comment>
<accession>A0A8S8ZY46</accession>
<comment type="function">
    <text evidence="3 5">Mediates inactivation of the TORC1 complex in response to amino acid starvation. Required for meiotic nuclear division.</text>
</comment>
<evidence type="ECO:0000256" key="5">
    <source>
        <dbReference type="RuleBase" id="RU368069"/>
    </source>
</evidence>
<dbReference type="Proteomes" id="UP000433876">
    <property type="component" value="Unassembled WGS sequence"/>
</dbReference>
<name>A0A8S8ZY46_SORMA</name>
<feature type="compositionally biased region" description="Low complexity" evidence="6">
    <location>
        <begin position="694"/>
        <end position="712"/>
    </location>
</feature>
<feature type="region of interest" description="Disordered" evidence="6">
    <location>
        <begin position="153"/>
        <end position="200"/>
    </location>
</feature>
<dbReference type="PANTHER" id="PTHR13153">
    <property type="entry name" value="CGTHBA PROTEIN -14 GENE PROTEIN"/>
    <property type="match status" value="1"/>
</dbReference>
<dbReference type="GO" id="GO:1990130">
    <property type="term" value="C:GATOR1 complex"/>
    <property type="evidence" value="ECO:0007669"/>
    <property type="project" value="TreeGrafter"/>
</dbReference>
<feature type="region of interest" description="Disordered" evidence="6">
    <location>
        <begin position="667"/>
        <end position="738"/>
    </location>
</feature>
<feature type="compositionally biased region" description="Basic and acidic residues" evidence="6">
    <location>
        <begin position="179"/>
        <end position="200"/>
    </location>
</feature>
<evidence type="ECO:0000313" key="9">
    <source>
        <dbReference type="Proteomes" id="UP000433876"/>
    </source>
</evidence>
<feature type="domain" description="GATOR1 complex protein NPRL3 C-terminal HTH" evidence="7">
    <location>
        <begin position="934"/>
        <end position="979"/>
    </location>
</feature>
<feature type="compositionally biased region" description="Polar residues" evidence="6">
    <location>
        <begin position="875"/>
        <end position="894"/>
    </location>
</feature>
<feature type="compositionally biased region" description="Polar residues" evidence="6">
    <location>
        <begin position="682"/>
        <end position="693"/>
    </location>
</feature>
<keyword evidence="5" id="KW-0732">Signal</keyword>
<dbReference type="OMA" id="WNHDDHL"/>
<feature type="compositionally biased region" description="Low complexity" evidence="6">
    <location>
        <begin position="861"/>
        <end position="873"/>
    </location>
</feature>
<evidence type="ECO:0000256" key="1">
    <source>
        <dbReference type="ARBA" id="ARBA00010546"/>
    </source>
</evidence>
<evidence type="ECO:0000256" key="2">
    <source>
        <dbReference type="ARBA" id="ARBA00017880"/>
    </source>
</evidence>
<dbReference type="PANTHER" id="PTHR13153:SF5">
    <property type="entry name" value="GATOR COMPLEX PROTEIN NPRL3"/>
    <property type="match status" value="1"/>
</dbReference>
<dbReference type="GO" id="GO:0051321">
    <property type="term" value="P:meiotic cell cycle"/>
    <property type="evidence" value="ECO:0007669"/>
    <property type="project" value="UniProtKB-UniRule"/>
</dbReference>
<dbReference type="VEuPathDB" id="FungiDB:SMAC_04293"/>
<dbReference type="Pfam" id="PF03666">
    <property type="entry name" value="NPR3"/>
    <property type="match status" value="1"/>
</dbReference>
<comment type="caution">
    <text evidence="8">The sequence shown here is derived from an EMBL/GenBank/DDBJ whole genome shotgun (WGS) entry which is preliminary data.</text>
</comment>
<dbReference type="Pfam" id="PF24064">
    <property type="entry name" value="HTH_NPRL3"/>
    <property type="match status" value="1"/>
</dbReference>
<dbReference type="InterPro" id="IPR005365">
    <property type="entry name" value="Npr3"/>
</dbReference>
<feature type="compositionally biased region" description="Polar residues" evidence="6">
    <location>
        <begin position="715"/>
        <end position="729"/>
    </location>
</feature>
<evidence type="ECO:0000256" key="6">
    <source>
        <dbReference type="SAM" id="MobiDB-lite"/>
    </source>
</evidence>
<comment type="similarity">
    <text evidence="1 5">Belongs to the NPR3 family.</text>
</comment>